<comment type="subcellular location">
    <subcellularLocation>
        <location evidence="1">Cytoplasm</location>
    </subcellularLocation>
</comment>
<reference evidence="9" key="1">
    <citation type="journal article" date="2021" name="Proc. Natl. Acad. Sci. U.S.A.">
        <title>Three genomes in the algal genus Volvox reveal the fate of a haploid sex-determining region after a transition to homothallism.</title>
        <authorList>
            <person name="Yamamoto K."/>
            <person name="Hamaji T."/>
            <person name="Kawai-Toyooka H."/>
            <person name="Matsuzaki R."/>
            <person name="Takahashi F."/>
            <person name="Nishimura Y."/>
            <person name="Kawachi M."/>
            <person name="Noguchi H."/>
            <person name="Minakuchi Y."/>
            <person name="Umen J.G."/>
            <person name="Toyoda A."/>
            <person name="Nozaki H."/>
        </authorList>
    </citation>
    <scope>NUCLEOTIDE SEQUENCE</scope>
    <source>
        <strain evidence="9">NIES-3780</strain>
    </source>
</reference>
<dbReference type="InterPro" id="IPR005485">
    <property type="entry name" value="Rbsml_uL18_euk_arch"/>
</dbReference>
<dbReference type="Pfam" id="PF17144">
    <property type="entry name" value="Ribosomal_L5e"/>
    <property type="match status" value="1"/>
</dbReference>
<dbReference type="GO" id="GO:0003735">
    <property type="term" value="F:structural constituent of ribosome"/>
    <property type="evidence" value="ECO:0007669"/>
    <property type="project" value="InterPro"/>
</dbReference>
<keyword evidence="6" id="KW-0687">Ribonucleoprotein</keyword>
<keyword evidence="10" id="KW-1185">Reference proteome</keyword>
<evidence type="ECO:0000256" key="3">
    <source>
        <dbReference type="ARBA" id="ARBA00011113"/>
    </source>
</evidence>
<dbReference type="GO" id="GO:0009965">
    <property type="term" value="P:leaf morphogenesis"/>
    <property type="evidence" value="ECO:0007669"/>
    <property type="project" value="UniProtKB-ARBA"/>
</dbReference>
<dbReference type="Gene3D" id="3.30.420.100">
    <property type="match status" value="1"/>
</dbReference>
<feature type="domain" description="Large ribosomal subunit protein uL18 C-terminal eukaryotes" evidence="8">
    <location>
        <begin position="236"/>
        <end position="288"/>
    </location>
</feature>
<comment type="caution">
    <text evidence="9">The sequence shown here is derived from an EMBL/GenBank/DDBJ whole genome shotgun (WGS) entry which is preliminary data.</text>
</comment>
<dbReference type="InterPro" id="IPR057268">
    <property type="entry name" value="Ribosomal_L18"/>
</dbReference>
<dbReference type="InterPro" id="IPR025607">
    <property type="entry name" value="Ribosomal_uL18_C_euk"/>
</dbReference>
<dbReference type="PRINTS" id="PR00058">
    <property type="entry name" value="RIBOSOMALL5"/>
</dbReference>
<evidence type="ECO:0000313" key="9">
    <source>
        <dbReference type="EMBL" id="GIL60853.1"/>
    </source>
</evidence>
<evidence type="ECO:0000313" key="10">
    <source>
        <dbReference type="Proteomes" id="UP000747399"/>
    </source>
</evidence>
<accession>A0A8J4BGQ8</accession>
<dbReference type="CDD" id="cd00432">
    <property type="entry name" value="Ribosomal_L18_L5e"/>
    <property type="match status" value="1"/>
</dbReference>
<dbReference type="SUPFAM" id="SSF53137">
    <property type="entry name" value="Translational machinery components"/>
    <property type="match status" value="1"/>
</dbReference>
<dbReference type="GO" id="GO:0008097">
    <property type="term" value="F:5S rRNA binding"/>
    <property type="evidence" value="ECO:0007669"/>
    <property type="project" value="InterPro"/>
</dbReference>
<gene>
    <name evidence="9" type="ORF">Vafri_15367</name>
</gene>
<feature type="compositionally biased region" description="Basic and acidic residues" evidence="7">
    <location>
        <begin position="263"/>
        <end position="275"/>
    </location>
</feature>
<evidence type="ECO:0000256" key="6">
    <source>
        <dbReference type="ARBA" id="ARBA00023274"/>
    </source>
</evidence>
<sequence length="293" mass="34029">MGYVKVVKTSAYFSRFQVKYRRRREGKTDYRARLRLVKQDKNKYNTPKYRLVVRFSNRDVTCQIVRSTIKGDIVEAAAYGHELPDYGLKVGLTNYSSCYCVGLLVARRILTKFGLDKHYPGQEEPDGEDFNVDPVEDGPRPFYCLLDTGLKRTSTGSKVFACLKGALDGGLDIPHNEKRFVGYDRSGKKFDAEVMKKYIYGGHVAEYMEEMEEEEPEKYTKHFSSFLDEDISGGDLEDLYTEVHKNIRENPVKEKKSRTKPATQERWHEQKLTLEQRRENLKQKLATLMDDDE</sequence>
<protein>
    <recommendedName>
        <fullName evidence="8">Large ribosomal subunit protein uL18 C-terminal eukaryotes domain-containing protein</fullName>
    </recommendedName>
</protein>
<dbReference type="EMBL" id="BNCO01000041">
    <property type="protein sequence ID" value="GIL60853.1"/>
    <property type="molecule type" value="Genomic_DNA"/>
</dbReference>
<organism evidence="9 10">
    <name type="scientific">Volvox africanus</name>
    <dbReference type="NCBI Taxonomy" id="51714"/>
    <lineage>
        <taxon>Eukaryota</taxon>
        <taxon>Viridiplantae</taxon>
        <taxon>Chlorophyta</taxon>
        <taxon>core chlorophytes</taxon>
        <taxon>Chlorophyceae</taxon>
        <taxon>CS clade</taxon>
        <taxon>Chlamydomonadales</taxon>
        <taxon>Volvocaceae</taxon>
        <taxon>Volvox</taxon>
    </lineage>
</organism>
<evidence type="ECO:0000259" key="8">
    <source>
        <dbReference type="Pfam" id="PF14204"/>
    </source>
</evidence>
<evidence type="ECO:0000256" key="2">
    <source>
        <dbReference type="ARBA" id="ARBA00007116"/>
    </source>
</evidence>
<comment type="similarity">
    <text evidence="2">Belongs to the universal ribosomal protein uL18 family.</text>
</comment>
<keyword evidence="4" id="KW-0963">Cytoplasm</keyword>
<dbReference type="GO" id="GO:0009955">
    <property type="term" value="P:adaxial/abaxial pattern specification"/>
    <property type="evidence" value="ECO:0007669"/>
    <property type="project" value="UniProtKB-ARBA"/>
</dbReference>
<comment type="subunit">
    <text evidence="3">Component of the large ribosomal subunit (LSU).</text>
</comment>
<proteinExistence type="inferred from homology"/>
<dbReference type="FunFam" id="3.30.420.100:FF:000002">
    <property type="entry name" value="60S ribosomal protein L5"/>
    <property type="match status" value="1"/>
</dbReference>
<evidence type="ECO:0000256" key="5">
    <source>
        <dbReference type="ARBA" id="ARBA00022980"/>
    </source>
</evidence>
<evidence type="ECO:0000256" key="7">
    <source>
        <dbReference type="SAM" id="MobiDB-lite"/>
    </source>
</evidence>
<keyword evidence="5" id="KW-0689">Ribosomal protein</keyword>
<dbReference type="Proteomes" id="UP000747399">
    <property type="component" value="Unassembled WGS sequence"/>
</dbReference>
<dbReference type="HAMAP" id="MF_01337_A">
    <property type="entry name" value="Ribosomal_uL18_A"/>
    <property type="match status" value="1"/>
</dbReference>
<dbReference type="GO" id="GO:0006412">
    <property type="term" value="P:translation"/>
    <property type="evidence" value="ECO:0007669"/>
    <property type="project" value="InterPro"/>
</dbReference>
<dbReference type="GO" id="GO:0022625">
    <property type="term" value="C:cytosolic large ribosomal subunit"/>
    <property type="evidence" value="ECO:0007669"/>
    <property type="project" value="TreeGrafter"/>
</dbReference>
<dbReference type="AlphaFoldDB" id="A0A8J4BGQ8"/>
<evidence type="ECO:0000256" key="1">
    <source>
        <dbReference type="ARBA" id="ARBA00004496"/>
    </source>
</evidence>
<name>A0A8J4BGQ8_9CHLO</name>
<evidence type="ECO:0000256" key="4">
    <source>
        <dbReference type="ARBA" id="ARBA00022490"/>
    </source>
</evidence>
<feature type="region of interest" description="Disordered" evidence="7">
    <location>
        <begin position="247"/>
        <end position="275"/>
    </location>
</feature>
<dbReference type="Pfam" id="PF14204">
    <property type="entry name" value="Ribosomal_L18_c"/>
    <property type="match status" value="1"/>
</dbReference>
<dbReference type="GO" id="GO:0000027">
    <property type="term" value="P:ribosomal large subunit assembly"/>
    <property type="evidence" value="ECO:0007669"/>
    <property type="project" value="TreeGrafter"/>
</dbReference>
<dbReference type="PANTHER" id="PTHR23410">
    <property type="entry name" value="RIBOSOMAL PROTEIN L5-RELATED"/>
    <property type="match status" value="1"/>
</dbReference>
<dbReference type="PANTHER" id="PTHR23410:SF12">
    <property type="entry name" value="LARGE RIBOSOMAL SUBUNIT PROTEIN UL18"/>
    <property type="match status" value="1"/>
</dbReference>